<evidence type="ECO:0000256" key="4">
    <source>
        <dbReference type="ARBA" id="ARBA00023180"/>
    </source>
</evidence>
<dbReference type="PANTHER" id="PTHR11640:SF31">
    <property type="entry name" value="IRREGULAR CHIASM C-ROUGHEST PROTEIN-RELATED"/>
    <property type="match status" value="1"/>
</dbReference>
<keyword evidence="10" id="KW-1185">Reference proteome</keyword>
<sequence>MVAFLVFWLLVMSFQDISYCKRERYVYVHENDTVTLSCSLDIAVWWGPSNLTTYVSGIELDPRLSKYNRLTFSYNQTTNTSELQIHEFSKEDEGLYRCSYLENGKLESIEETVLIKRDPKNITILGENNTILFAKSNHIVNLTCCVESGIPANETIIWMEEKIELSRGGPSVLTYTFTPNVEDHLLNFSCIVFTGTISLQTHIQLFLYFPLTVLISQGNFLSVLEGSKLNLKCEYTSNSRIKDILWQYDNKTISDASLLHFGSIKREHNGTYSCTVVNQAATVSANVTIEVVYQPDVTISFSNNNGIRQLMCIPNGFPDQYEFSNWEHISEFREHIRYLPPAKSGKLYIPFISMETDRHYDRGVYICSVSNNVSVDGRTFVSAEYWLKSSEYRKHFDQSWSRISAESSTATINGLEPDTVYLVQCIPKQELVKKSSPRIDEISSKHDETSTRLDHYDEITSSFYNPQATRNNTQHEIQQPLNSNRNLETYSVSCRINTPKTVHQDSPCQENGSSTSSSDESYLAPCRSYVNTDLTNNTKYEGHDRNIVLADIHLLEELSITSDNSETNMKGILEYETLQLSNTNEHAYNKCNDTEL</sequence>
<feature type="domain" description="Ig-like" evidence="8">
    <location>
        <begin position="295"/>
        <end position="382"/>
    </location>
</feature>
<feature type="chain" id="PRO_5035788510" description="Ig-like domain-containing protein" evidence="7">
    <location>
        <begin position="21"/>
        <end position="596"/>
    </location>
</feature>
<evidence type="ECO:0000259" key="8">
    <source>
        <dbReference type="PROSITE" id="PS50835"/>
    </source>
</evidence>
<feature type="region of interest" description="Disordered" evidence="6">
    <location>
        <begin position="500"/>
        <end position="522"/>
    </location>
</feature>
<dbReference type="Proteomes" id="UP000683360">
    <property type="component" value="Unassembled WGS sequence"/>
</dbReference>
<dbReference type="Pfam" id="PF13895">
    <property type="entry name" value="Ig_2"/>
    <property type="match status" value="1"/>
</dbReference>
<dbReference type="InterPro" id="IPR036179">
    <property type="entry name" value="Ig-like_dom_sf"/>
</dbReference>
<evidence type="ECO:0000313" key="10">
    <source>
        <dbReference type="Proteomes" id="UP000683360"/>
    </source>
</evidence>
<protein>
    <recommendedName>
        <fullName evidence="8">Ig-like domain-containing protein</fullName>
    </recommendedName>
</protein>
<evidence type="ECO:0000256" key="6">
    <source>
        <dbReference type="SAM" id="MobiDB-lite"/>
    </source>
</evidence>
<dbReference type="OrthoDB" id="6106100at2759"/>
<keyword evidence="3" id="KW-1015">Disulfide bond</keyword>
<comment type="caution">
    <text evidence="9">The sequence shown here is derived from an EMBL/GenBank/DDBJ whole genome shotgun (WGS) entry which is preliminary data.</text>
</comment>
<dbReference type="InterPro" id="IPR051275">
    <property type="entry name" value="Cell_adhesion_signaling"/>
</dbReference>
<reference evidence="9" key="1">
    <citation type="submission" date="2021-03" db="EMBL/GenBank/DDBJ databases">
        <authorList>
            <person name="Bekaert M."/>
        </authorList>
    </citation>
    <scope>NUCLEOTIDE SEQUENCE</scope>
</reference>
<gene>
    <name evidence="9" type="ORF">MEDL_38311</name>
</gene>
<dbReference type="GO" id="GO:0050839">
    <property type="term" value="F:cell adhesion molecule binding"/>
    <property type="evidence" value="ECO:0007669"/>
    <property type="project" value="TreeGrafter"/>
</dbReference>
<dbReference type="GO" id="GO:0005886">
    <property type="term" value="C:plasma membrane"/>
    <property type="evidence" value="ECO:0007669"/>
    <property type="project" value="TreeGrafter"/>
</dbReference>
<evidence type="ECO:0000313" key="9">
    <source>
        <dbReference type="EMBL" id="CAG2225144.1"/>
    </source>
</evidence>
<name>A0A8S3T1E1_MYTED</name>
<dbReference type="GO" id="GO:0098609">
    <property type="term" value="P:cell-cell adhesion"/>
    <property type="evidence" value="ECO:0007669"/>
    <property type="project" value="TreeGrafter"/>
</dbReference>
<feature type="domain" description="Ig-like" evidence="8">
    <location>
        <begin position="210"/>
        <end position="288"/>
    </location>
</feature>
<comment type="subcellular location">
    <subcellularLocation>
        <location evidence="1">Membrane</location>
        <topology evidence="1">Single-pass type I membrane protein</topology>
    </subcellularLocation>
</comment>
<evidence type="ECO:0000256" key="3">
    <source>
        <dbReference type="ARBA" id="ARBA00023157"/>
    </source>
</evidence>
<dbReference type="SMART" id="SM00408">
    <property type="entry name" value="IGc2"/>
    <property type="match status" value="2"/>
</dbReference>
<dbReference type="InterPro" id="IPR003599">
    <property type="entry name" value="Ig_sub"/>
</dbReference>
<dbReference type="InterPro" id="IPR013783">
    <property type="entry name" value="Ig-like_fold"/>
</dbReference>
<dbReference type="InterPro" id="IPR003598">
    <property type="entry name" value="Ig_sub2"/>
</dbReference>
<keyword evidence="5" id="KW-0393">Immunoglobulin domain</keyword>
<dbReference type="GO" id="GO:0005911">
    <property type="term" value="C:cell-cell junction"/>
    <property type="evidence" value="ECO:0007669"/>
    <property type="project" value="TreeGrafter"/>
</dbReference>
<feature type="compositionally biased region" description="Polar residues" evidence="6">
    <location>
        <begin position="500"/>
        <end position="512"/>
    </location>
</feature>
<feature type="domain" description="Ig-like" evidence="8">
    <location>
        <begin position="119"/>
        <end position="200"/>
    </location>
</feature>
<dbReference type="Gene3D" id="2.60.40.10">
    <property type="entry name" value="Immunoglobulins"/>
    <property type="match status" value="3"/>
</dbReference>
<evidence type="ECO:0000256" key="1">
    <source>
        <dbReference type="ARBA" id="ARBA00004479"/>
    </source>
</evidence>
<keyword evidence="2" id="KW-0472">Membrane</keyword>
<dbReference type="SUPFAM" id="SSF48726">
    <property type="entry name" value="Immunoglobulin"/>
    <property type="match status" value="3"/>
</dbReference>
<keyword evidence="7" id="KW-0732">Signal</keyword>
<dbReference type="SMART" id="SM00409">
    <property type="entry name" value="IG"/>
    <property type="match status" value="2"/>
</dbReference>
<organism evidence="9 10">
    <name type="scientific">Mytilus edulis</name>
    <name type="common">Blue mussel</name>
    <dbReference type="NCBI Taxonomy" id="6550"/>
    <lineage>
        <taxon>Eukaryota</taxon>
        <taxon>Metazoa</taxon>
        <taxon>Spiralia</taxon>
        <taxon>Lophotrochozoa</taxon>
        <taxon>Mollusca</taxon>
        <taxon>Bivalvia</taxon>
        <taxon>Autobranchia</taxon>
        <taxon>Pteriomorphia</taxon>
        <taxon>Mytilida</taxon>
        <taxon>Mytiloidea</taxon>
        <taxon>Mytilidae</taxon>
        <taxon>Mytilinae</taxon>
        <taxon>Mytilus</taxon>
    </lineage>
</organism>
<accession>A0A8S3T1E1</accession>
<dbReference type="PROSITE" id="PS50835">
    <property type="entry name" value="IG_LIKE"/>
    <property type="match status" value="3"/>
</dbReference>
<feature type="signal peptide" evidence="7">
    <location>
        <begin position="1"/>
        <end position="20"/>
    </location>
</feature>
<dbReference type="PANTHER" id="PTHR11640">
    <property type="entry name" value="NEPHRIN"/>
    <property type="match status" value="1"/>
</dbReference>
<dbReference type="InterPro" id="IPR007110">
    <property type="entry name" value="Ig-like_dom"/>
</dbReference>
<evidence type="ECO:0000256" key="2">
    <source>
        <dbReference type="ARBA" id="ARBA00023136"/>
    </source>
</evidence>
<keyword evidence="4" id="KW-0325">Glycoprotein</keyword>
<dbReference type="EMBL" id="CAJPWZ010001838">
    <property type="protein sequence ID" value="CAG2225144.1"/>
    <property type="molecule type" value="Genomic_DNA"/>
</dbReference>
<dbReference type="AlphaFoldDB" id="A0A8S3T1E1"/>
<evidence type="ECO:0000256" key="5">
    <source>
        <dbReference type="ARBA" id="ARBA00023319"/>
    </source>
</evidence>
<evidence type="ECO:0000256" key="7">
    <source>
        <dbReference type="SAM" id="SignalP"/>
    </source>
</evidence>
<proteinExistence type="predicted"/>